<dbReference type="OrthoDB" id="429143at2759"/>
<evidence type="ECO:0000259" key="1">
    <source>
        <dbReference type="Pfam" id="PF01266"/>
    </source>
</evidence>
<dbReference type="OMA" id="IHEDSCV"/>
<dbReference type="PANTHER" id="PTHR13847:SF279">
    <property type="entry name" value="FAD DEPENDENT OXIDOREDUCTASE DOMAIN-CONTAINING PROTEIN-RELATED"/>
    <property type="match status" value="1"/>
</dbReference>
<dbReference type="Proteomes" id="UP000054383">
    <property type="component" value="Unassembled WGS sequence"/>
</dbReference>
<evidence type="ECO:0000313" key="2">
    <source>
        <dbReference type="EMBL" id="CRG82787.1"/>
    </source>
</evidence>
<keyword evidence="3" id="KW-1185">Reference proteome</keyword>
<dbReference type="GO" id="GO:0005737">
    <property type="term" value="C:cytoplasm"/>
    <property type="evidence" value="ECO:0007669"/>
    <property type="project" value="TreeGrafter"/>
</dbReference>
<name>A0A0U1LIE7_TALIS</name>
<dbReference type="SUPFAM" id="SSF51905">
    <property type="entry name" value="FAD/NAD(P)-binding domain"/>
    <property type="match status" value="1"/>
</dbReference>
<proteinExistence type="predicted"/>
<accession>A0A0U1LIE7</accession>
<dbReference type="EMBL" id="CVMT01000001">
    <property type="protein sequence ID" value="CRG82787.1"/>
    <property type="molecule type" value="Genomic_DNA"/>
</dbReference>
<dbReference type="STRING" id="28573.A0A0U1LIE7"/>
<dbReference type="InterPro" id="IPR036188">
    <property type="entry name" value="FAD/NAD-bd_sf"/>
</dbReference>
<dbReference type="Pfam" id="PF01266">
    <property type="entry name" value="DAO"/>
    <property type="match status" value="1"/>
</dbReference>
<dbReference type="AlphaFoldDB" id="A0A0U1LIE7"/>
<organism evidence="2 3">
    <name type="scientific">Talaromyces islandicus</name>
    <name type="common">Penicillium islandicum</name>
    <dbReference type="NCBI Taxonomy" id="28573"/>
    <lineage>
        <taxon>Eukaryota</taxon>
        <taxon>Fungi</taxon>
        <taxon>Dikarya</taxon>
        <taxon>Ascomycota</taxon>
        <taxon>Pezizomycotina</taxon>
        <taxon>Eurotiomycetes</taxon>
        <taxon>Eurotiomycetidae</taxon>
        <taxon>Eurotiales</taxon>
        <taxon>Trichocomaceae</taxon>
        <taxon>Talaromyces</taxon>
        <taxon>Talaromyces sect. Islandici</taxon>
    </lineage>
</organism>
<gene>
    <name evidence="2" type="ORF">PISL3812_00133</name>
</gene>
<dbReference type="InterPro" id="IPR006076">
    <property type="entry name" value="FAD-dep_OxRdtase"/>
</dbReference>
<evidence type="ECO:0000313" key="3">
    <source>
        <dbReference type="Proteomes" id="UP000054383"/>
    </source>
</evidence>
<reference evidence="2 3" key="1">
    <citation type="submission" date="2015-04" db="EMBL/GenBank/DDBJ databases">
        <authorList>
            <person name="Syromyatnikov M.Y."/>
            <person name="Popov V.N."/>
        </authorList>
    </citation>
    <scope>NUCLEOTIDE SEQUENCE [LARGE SCALE GENOMIC DNA]</scope>
    <source>
        <strain evidence="2">WF-38-12</strain>
    </source>
</reference>
<dbReference type="PANTHER" id="PTHR13847">
    <property type="entry name" value="SARCOSINE DEHYDROGENASE-RELATED"/>
    <property type="match status" value="1"/>
</dbReference>
<protein>
    <recommendedName>
        <fullName evidence="1">FAD dependent oxidoreductase domain-containing protein</fullName>
    </recommendedName>
</protein>
<dbReference type="Gene3D" id="3.30.9.10">
    <property type="entry name" value="D-Amino Acid Oxidase, subunit A, domain 2"/>
    <property type="match status" value="1"/>
</dbReference>
<feature type="domain" description="FAD dependent oxidoreductase" evidence="1">
    <location>
        <begin position="39"/>
        <end position="424"/>
    </location>
</feature>
<dbReference type="Gene3D" id="3.50.50.60">
    <property type="entry name" value="FAD/NAD(P)-binding domain"/>
    <property type="match status" value="1"/>
</dbReference>
<sequence>MTAGTPFLPVENPTLPFWLTERSPLDAHRSTPDLPDEADIVIIGAGYAGASLAYHLLTSPAYNTTRPSITILEARTVCSGATGRNGKSCGHLRPDIYGSIPLFIQRHGLDAAIELAEFELAHIKAFQDVIEKEQIDCDLVMTRNMNIYMDADRGNGVRKVIEDLKAQGCKFLDDITFLPEEDIESTSGVKGTKVAFSFTSGAIWPYKFVLGLLGKVLEYGGDAVNLQTTTPVNSVTSEAPDRHIIHTPRGSIKARKVVYTTNAYTYGLLPEYERAIFPARGIVAHISVPEGQIPPHLSMSYALRADPSVGVDYLIVRPDGSIVVGGAHHIHQHNNEEWFGNIDDSKLIESTKDYFDGYMQKHFKGWEDSGASVKELWTGIMGYSSDTAPHIGEIPSRPGQYIGAGFNGHGMPVIYLSSKGLAQLILEDKPFEEVGVPRTFKTTTERLEKVASGKIGGDIFS</sequence>